<keyword evidence="2" id="KW-1185">Reference proteome</keyword>
<evidence type="ECO:0000313" key="2">
    <source>
        <dbReference type="Proteomes" id="UP000499080"/>
    </source>
</evidence>
<proteinExistence type="predicted"/>
<dbReference type="AlphaFoldDB" id="A0A4Y2M9H2"/>
<sequence length="71" mass="8085">MLEDIFRGRPDLTKGVCPPQRRTIGHLTITIGHLMDSTSSPKHHFIIILLRTWNVASQQCYSYGWEESSTG</sequence>
<gene>
    <name evidence="1" type="ORF">AVEN_139246_1</name>
</gene>
<feature type="non-terminal residue" evidence="1">
    <location>
        <position position="71"/>
    </location>
</feature>
<name>A0A4Y2M9H2_ARAVE</name>
<organism evidence="1 2">
    <name type="scientific">Araneus ventricosus</name>
    <name type="common">Orbweaver spider</name>
    <name type="synonym">Epeira ventricosa</name>
    <dbReference type="NCBI Taxonomy" id="182803"/>
    <lineage>
        <taxon>Eukaryota</taxon>
        <taxon>Metazoa</taxon>
        <taxon>Ecdysozoa</taxon>
        <taxon>Arthropoda</taxon>
        <taxon>Chelicerata</taxon>
        <taxon>Arachnida</taxon>
        <taxon>Araneae</taxon>
        <taxon>Araneomorphae</taxon>
        <taxon>Entelegynae</taxon>
        <taxon>Araneoidea</taxon>
        <taxon>Araneidae</taxon>
        <taxon>Araneus</taxon>
    </lineage>
</organism>
<comment type="caution">
    <text evidence="1">The sequence shown here is derived from an EMBL/GenBank/DDBJ whole genome shotgun (WGS) entry which is preliminary data.</text>
</comment>
<evidence type="ECO:0000313" key="1">
    <source>
        <dbReference type="EMBL" id="GBN23748.1"/>
    </source>
</evidence>
<protein>
    <submittedName>
        <fullName evidence="1">Uncharacterized protein</fullName>
    </submittedName>
</protein>
<reference evidence="1 2" key="1">
    <citation type="journal article" date="2019" name="Sci. Rep.">
        <title>Orb-weaving spider Araneus ventricosus genome elucidates the spidroin gene catalogue.</title>
        <authorList>
            <person name="Kono N."/>
            <person name="Nakamura H."/>
            <person name="Ohtoshi R."/>
            <person name="Moran D.A.P."/>
            <person name="Shinohara A."/>
            <person name="Yoshida Y."/>
            <person name="Fujiwara M."/>
            <person name="Mori M."/>
            <person name="Tomita M."/>
            <person name="Arakawa K."/>
        </authorList>
    </citation>
    <scope>NUCLEOTIDE SEQUENCE [LARGE SCALE GENOMIC DNA]</scope>
</reference>
<accession>A0A4Y2M9H2</accession>
<dbReference type="Proteomes" id="UP000499080">
    <property type="component" value="Unassembled WGS sequence"/>
</dbReference>
<dbReference type="EMBL" id="BGPR01007036">
    <property type="protein sequence ID" value="GBN23748.1"/>
    <property type="molecule type" value="Genomic_DNA"/>
</dbReference>